<dbReference type="Pfam" id="PF17863">
    <property type="entry name" value="AAA_lid_2"/>
    <property type="match status" value="1"/>
</dbReference>
<evidence type="ECO:0000313" key="5">
    <source>
        <dbReference type="Proteomes" id="UP001597036"/>
    </source>
</evidence>
<dbReference type="Gene3D" id="1.10.8.80">
    <property type="entry name" value="Magnesium chelatase subunit I, C-Terminal domain"/>
    <property type="match status" value="1"/>
</dbReference>
<protein>
    <submittedName>
        <fullName evidence="4">AAA family ATPase</fullName>
    </submittedName>
</protein>
<evidence type="ECO:0000313" key="4">
    <source>
        <dbReference type="EMBL" id="MFD0705283.1"/>
    </source>
</evidence>
<dbReference type="InterPro" id="IPR011703">
    <property type="entry name" value="ATPase_AAA-3"/>
</dbReference>
<organism evidence="4 5">
    <name type="scientific">Alloscardovia venturai</name>
    <dbReference type="NCBI Taxonomy" id="1769421"/>
    <lineage>
        <taxon>Bacteria</taxon>
        <taxon>Bacillati</taxon>
        <taxon>Actinomycetota</taxon>
        <taxon>Actinomycetes</taxon>
        <taxon>Bifidobacteriales</taxon>
        <taxon>Bifidobacteriaceae</taxon>
        <taxon>Alloscardovia</taxon>
    </lineage>
</organism>
<dbReference type="PIRSF" id="PIRSF002849">
    <property type="entry name" value="AAA_ATPase_chaperone_MoxR_prd"/>
    <property type="match status" value="1"/>
</dbReference>
<evidence type="ECO:0000259" key="3">
    <source>
        <dbReference type="Pfam" id="PF17863"/>
    </source>
</evidence>
<feature type="domain" description="ATPase AAA-3" evidence="2">
    <location>
        <begin position="77"/>
        <end position="207"/>
    </location>
</feature>
<dbReference type="PANTHER" id="PTHR42759:SF1">
    <property type="entry name" value="MAGNESIUM-CHELATASE SUBUNIT CHLD"/>
    <property type="match status" value="1"/>
</dbReference>
<keyword evidence="5" id="KW-1185">Reference proteome</keyword>
<gene>
    <name evidence="4" type="ORF">ACFQY8_05945</name>
</gene>
<dbReference type="Pfam" id="PF07726">
    <property type="entry name" value="AAA_3"/>
    <property type="match status" value="1"/>
</dbReference>
<feature type="region of interest" description="Disordered" evidence="1">
    <location>
        <begin position="1"/>
        <end position="45"/>
    </location>
</feature>
<dbReference type="Gene3D" id="3.40.50.300">
    <property type="entry name" value="P-loop containing nucleotide triphosphate hydrolases"/>
    <property type="match status" value="1"/>
</dbReference>
<dbReference type="InterPro" id="IPR027417">
    <property type="entry name" value="P-loop_NTPase"/>
</dbReference>
<dbReference type="RefSeq" id="WP_377938975.1">
    <property type="nucleotide sequence ID" value="NZ_JBHTHQ010000021.1"/>
</dbReference>
<dbReference type="Proteomes" id="UP001597036">
    <property type="component" value="Unassembled WGS sequence"/>
</dbReference>
<proteinExistence type="predicted"/>
<evidence type="ECO:0000259" key="2">
    <source>
        <dbReference type="Pfam" id="PF07726"/>
    </source>
</evidence>
<dbReference type="InterPro" id="IPR050764">
    <property type="entry name" value="CbbQ/NirQ/NorQ/GpvN"/>
</dbReference>
<dbReference type="SUPFAM" id="SSF52540">
    <property type="entry name" value="P-loop containing nucleoside triphosphate hydrolases"/>
    <property type="match status" value="1"/>
</dbReference>
<comment type="caution">
    <text evidence="4">The sequence shown here is derived from an EMBL/GenBank/DDBJ whole genome shotgun (WGS) entry which is preliminary data.</text>
</comment>
<dbReference type="InterPro" id="IPR041628">
    <property type="entry name" value="ChlI/MoxR_AAA_lid"/>
</dbReference>
<accession>A0ABW2Y8X8</accession>
<feature type="domain" description="ChlI/MoxR AAA lid" evidence="3">
    <location>
        <begin position="290"/>
        <end position="355"/>
    </location>
</feature>
<evidence type="ECO:0000256" key="1">
    <source>
        <dbReference type="SAM" id="MobiDB-lite"/>
    </source>
</evidence>
<feature type="compositionally biased region" description="Low complexity" evidence="1">
    <location>
        <begin position="22"/>
        <end position="37"/>
    </location>
</feature>
<name>A0ABW2Y8X8_9BIFI</name>
<reference evidence="5" key="1">
    <citation type="journal article" date="2019" name="Int. J. Syst. Evol. Microbiol.">
        <title>The Global Catalogue of Microorganisms (GCM) 10K type strain sequencing project: providing services to taxonomists for standard genome sequencing and annotation.</title>
        <authorList>
            <consortium name="The Broad Institute Genomics Platform"/>
            <consortium name="The Broad Institute Genome Sequencing Center for Infectious Disease"/>
            <person name="Wu L."/>
            <person name="Ma J."/>
        </authorList>
    </citation>
    <scope>NUCLEOTIDE SEQUENCE [LARGE SCALE GENOMIC DNA]</scope>
    <source>
        <strain evidence="5">CCM 8604</strain>
    </source>
</reference>
<dbReference type="PANTHER" id="PTHR42759">
    <property type="entry name" value="MOXR FAMILY PROTEIN"/>
    <property type="match status" value="1"/>
</dbReference>
<dbReference type="EMBL" id="JBHTHQ010000021">
    <property type="protein sequence ID" value="MFD0705283.1"/>
    <property type="molecule type" value="Genomic_DNA"/>
</dbReference>
<sequence length="363" mass="39356">MSIFENTPETHETSVPHVPSLATSQTPPQAPSSSTTPENPQRAMQLAQRMRDHFAQGLVGQEDLRESLILTLIAGGHILIESVPGLAKTTAARLLASGVSGTFKRIQCTPDLMPADLVGTQVFDFATQKMVTQIGPVHANIVLLDEINRSSAKTQSAMLEAMAEGATTIGGERMPLPQPFMVIATQNPIEEEGTYNLPEAQMDRFMMKAVMTYPTAEQEVAMLSMLGTRESDTVAYDNGTVQPLSLSDITYLRRAARTVHISDEVKKYVVDLVATSRAAGNHPIKGLSSLVRLGASPRASISLIRVAQAQALISGRDYVIPEDVKSHVHDVLRHRILMTFEALADNITADQVIDTLIDTVPVP</sequence>